<evidence type="ECO:0000256" key="3">
    <source>
        <dbReference type="ARBA" id="ARBA00022692"/>
    </source>
</evidence>
<dbReference type="PANTHER" id="PTHR43731">
    <property type="entry name" value="RHOMBOID PROTEASE"/>
    <property type="match status" value="1"/>
</dbReference>
<feature type="transmembrane region" description="Helical" evidence="7">
    <location>
        <begin position="166"/>
        <end position="186"/>
    </location>
</feature>
<dbReference type="InterPro" id="IPR050925">
    <property type="entry name" value="Rhomboid_protease_S54"/>
</dbReference>
<feature type="domain" description="Peptidase S54 rhomboid" evidence="8">
    <location>
        <begin position="106"/>
        <end position="239"/>
    </location>
</feature>
<dbReference type="GO" id="GO:0006508">
    <property type="term" value="P:proteolysis"/>
    <property type="evidence" value="ECO:0007669"/>
    <property type="project" value="UniProtKB-KW"/>
</dbReference>
<keyword evidence="4" id="KW-0378">Hydrolase</keyword>
<dbReference type="AlphaFoldDB" id="A0A2W5A0W5"/>
<dbReference type="InterPro" id="IPR035952">
    <property type="entry name" value="Rhomboid-like_sf"/>
</dbReference>
<dbReference type="Gene3D" id="1.20.1540.10">
    <property type="entry name" value="Rhomboid-like"/>
    <property type="match status" value="1"/>
</dbReference>
<keyword evidence="9" id="KW-0645">Protease</keyword>
<dbReference type="GO" id="GO:0004252">
    <property type="term" value="F:serine-type endopeptidase activity"/>
    <property type="evidence" value="ECO:0007669"/>
    <property type="project" value="InterPro"/>
</dbReference>
<reference evidence="9 10" key="1">
    <citation type="submission" date="2017-08" db="EMBL/GenBank/DDBJ databases">
        <title>Infants hospitalized years apart are colonized by the same room-sourced microbial strains.</title>
        <authorList>
            <person name="Brooks B."/>
            <person name="Olm M.R."/>
            <person name="Firek B.A."/>
            <person name="Baker R."/>
            <person name="Thomas B.C."/>
            <person name="Morowitz M.J."/>
            <person name="Banfield J.F."/>
        </authorList>
    </citation>
    <scope>NUCLEOTIDE SEQUENCE [LARGE SCALE GENOMIC DNA]</scope>
    <source>
        <strain evidence="9">S2_018_000_R2_104</strain>
    </source>
</reference>
<feature type="transmembrane region" description="Helical" evidence="7">
    <location>
        <begin position="198"/>
        <end position="217"/>
    </location>
</feature>
<proteinExistence type="inferred from homology"/>
<sequence>MGTYLNGNDNTPGWNKENDKIVVLPTLAERDKARRDQEKAQAQANAEPMINMPPVTLTLILVILGIHLGMNYVLPDDIAGWIIMNLGFVPEAFNTTPLNPPVLASTITHMFLHGSWMHVVMNIFMLAAFGSGIERWLGSRRLLILFFVSGLFGAAAHYILNTHSLFPMIGASGGLSGLFAAAIVMLNRGQREMGGRIGILPFALLWIGLSIAFGMLGGPDGSMIAWAAHVGGFLGGFAVLKAMKI</sequence>
<keyword evidence="6 7" id="KW-0472">Membrane</keyword>
<feature type="transmembrane region" description="Helical" evidence="7">
    <location>
        <begin position="142"/>
        <end position="160"/>
    </location>
</feature>
<dbReference type="Pfam" id="PF01694">
    <property type="entry name" value="Rhomboid"/>
    <property type="match status" value="1"/>
</dbReference>
<feature type="transmembrane region" description="Helical" evidence="7">
    <location>
        <begin position="110"/>
        <end position="130"/>
    </location>
</feature>
<keyword evidence="3 7" id="KW-0812">Transmembrane</keyword>
<accession>A0A2W5A0W5</accession>
<evidence type="ECO:0000259" key="8">
    <source>
        <dbReference type="Pfam" id="PF01694"/>
    </source>
</evidence>
<protein>
    <submittedName>
        <fullName evidence="9">Rhomboid family intramembrane serine protease</fullName>
    </submittedName>
</protein>
<evidence type="ECO:0000256" key="4">
    <source>
        <dbReference type="ARBA" id="ARBA00022801"/>
    </source>
</evidence>
<feature type="transmembrane region" description="Helical" evidence="7">
    <location>
        <begin position="55"/>
        <end position="74"/>
    </location>
</feature>
<feature type="transmembrane region" description="Helical" evidence="7">
    <location>
        <begin position="223"/>
        <end position="240"/>
    </location>
</feature>
<dbReference type="PANTHER" id="PTHR43731:SF14">
    <property type="entry name" value="PRESENILIN-ASSOCIATED RHOMBOID-LIKE PROTEIN, MITOCHONDRIAL"/>
    <property type="match status" value="1"/>
</dbReference>
<evidence type="ECO:0000256" key="2">
    <source>
        <dbReference type="ARBA" id="ARBA00009045"/>
    </source>
</evidence>
<name>A0A2W5A0W5_9BACT</name>
<comment type="similarity">
    <text evidence="2">Belongs to the peptidase S54 family.</text>
</comment>
<organism evidence="9 10">
    <name type="scientific">Micavibrio aeruginosavorus</name>
    <dbReference type="NCBI Taxonomy" id="349221"/>
    <lineage>
        <taxon>Bacteria</taxon>
        <taxon>Pseudomonadati</taxon>
        <taxon>Bdellovibrionota</taxon>
        <taxon>Bdellovibrionia</taxon>
        <taxon>Bdellovibrionales</taxon>
        <taxon>Pseudobdellovibrionaceae</taxon>
        <taxon>Micavibrio</taxon>
    </lineage>
</organism>
<evidence type="ECO:0000313" key="10">
    <source>
        <dbReference type="Proteomes" id="UP000249557"/>
    </source>
</evidence>
<dbReference type="SUPFAM" id="SSF144091">
    <property type="entry name" value="Rhomboid-like"/>
    <property type="match status" value="1"/>
</dbReference>
<dbReference type="InterPro" id="IPR022764">
    <property type="entry name" value="Peptidase_S54_rhomboid_dom"/>
</dbReference>
<comment type="subcellular location">
    <subcellularLocation>
        <location evidence="1">Membrane</location>
        <topology evidence="1">Multi-pass membrane protein</topology>
    </subcellularLocation>
</comment>
<gene>
    <name evidence="9" type="ORF">DI626_07015</name>
</gene>
<evidence type="ECO:0000313" key="9">
    <source>
        <dbReference type="EMBL" id="PZO86079.1"/>
    </source>
</evidence>
<evidence type="ECO:0000256" key="5">
    <source>
        <dbReference type="ARBA" id="ARBA00022989"/>
    </source>
</evidence>
<keyword evidence="5 7" id="KW-1133">Transmembrane helix</keyword>
<dbReference type="EMBL" id="QFNK01000133">
    <property type="protein sequence ID" value="PZO86079.1"/>
    <property type="molecule type" value="Genomic_DNA"/>
</dbReference>
<evidence type="ECO:0000256" key="1">
    <source>
        <dbReference type="ARBA" id="ARBA00004141"/>
    </source>
</evidence>
<dbReference type="Proteomes" id="UP000249557">
    <property type="component" value="Unassembled WGS sequence"/>
</dbReference>
<evidence type="ECO:0000256" key="7">
    <source>
        <dbReference type="SAM" id="Phobius"/>
    </source>
</evidence>
<comment type="caution">
    <text evidence="9">The sequence shown here is derived from an EMBL/GenBank/DDBJ whole genome shotgun (WGS) entry which is preliminary data.</text>
</comment>
<evidence type="ECO:0000256" key="6">
    <source>
        <dbReference type="ARBA" id="ARBA00023136"/>
    </source>
</evidence>
<dbReference type="GO" id="GO:0016020">
    <property type="term" value="C:membrane"/>
    <property type="evidence" value="ECO:0007669"/>
    <property type="project" value="UniProtKB-SubCell"/>
</dbReference>